<proteinExistence type="predicted"/>
<sequence length="125" mass="13718">MGLLVTKKPGTPAFSKTTCCSLTSWSSWVMIFISTRTSSSLCIWSSALNSLSCAMLMKSTFCAPLDRSASFVLLASHQLYFGVCLRFHNVPARLHQALFFHHLDVLEATDNVEDSAVQQRVGEAG</sequence>
<organism evidence="1">
    <name type="scientific">Rhipicephalus microplus</name>
    <name type="common">Cattle tick</name>
    <name type="synonym">Boophilus microplus</name>
    <dbReference type="NCBI Taxonomy" id="6941"/>
    <lineage>
        <taxon>Eukaryota</taxon>
        <taxon>Metazoa</taxon>
        <taxon>Ecdysozoa</taxon>
        <taxon>Arthropoda</taxon>
        <taxon>Chelicerata</taxon>
        <taxon>Arachnida</taxon>
        <taxon>Acari</taxon>
        <taxon>Parasitiformes</taxon>
        <taxon>Ixodida</taxon>
        <taxon>Ixodoidea</taxon>
        <taxon>Ixodidae</taxon>
        <taxon>Rhipicephalinae</taxon>
        <taxon>Rhipicephalus</taxon>
        <taxon>Boophilus</taxon>
    </lineage>
</organism>
<reference evidence="1" key="1">
    <citation type="submission" date="2020-03" db="EMBL/GenBank/DDBJ databases">
        <title>A transcriptome and proteome of the tick Rhipicephalus microplus shaped by the genetic composition of its hosts and developmental stage.</title>
        <authorList>
            <person name="Garcia G.R."/>
            <person name="Ribeiro J.M.C."/>
            <person name="Maruyama S.R."/>
            <person name="Gardinasse L.G."/>
            <person name="Nelson K."/>
            <person name="Ferreira B.R."/>
            <person name="Andrade T.G."/>
            <person name="Santos I.K.F.M."/>
        </authorList>
    </citation>
    <scope>NUCLEOTIDE SEQUENCE</scope>
    <source>
        <strain evidence="1">NSGR</strain>
        <tissue evidence="1">Salivary glands</tissue>
    </source>
</reference>
<dbReference type="EMBL" id="GIKN01002402">
    <property type="protein sequence ID" value="NIE44675.1"/>
    <property type="molecule type" value="Transcribed_RNA"/>
</dbReference>
<accession>A0A6G5A0X3</accession>
<evidence type="ECO:0000313" key="1">
    <source>
        <dbReference type="EMBL" id="NIE44675.1"/>
    </source>
</evidence>
<protein>
    <submittedName>
        <fullName evidence="1">Uncharacterized protein</fullName>
    </submittedName>
</protein>
<dbReference type="AlphaFoldDB" id="A0A6G5A0X3"/>
<name>A0A6G5A0X3_RHIMP</name>